<evidence type="ECO:0000313" key="13">
    <source>
        <dbReference type="EMBL" id="OUS46344.1"/>
    </source>
</evidence>
<dbReference type="GO" id="GO:0045047">
    <property type="term" value="P:protein targeting to ER"/>
    <property type="evidence" value="ECO:0007669"/>
    <property type="project" value="TreeGrafter"/>
</dbReference>
<keyword evidence="3 9" id="KW-0812">Transmembrane</keyword>
<keyword evidence="7 9" id="KW-0472">Membrane</keyword>
<dbReference type="AlphaFoldDB" id="Q00WT5"/>
<feature type="region of interest" description="Disordered" evidence="10">
    <location>
        <begin position="176"/>
        <end position="199"/>
    </location>
</feature>
<dbReference type="OMA" id="LAIMCIM"/>
<reference evidence="12 14" key="1">
    <citation type="journal article" date="2006" name="Proc. Natl. Acad. Sci. U.S.A.">
        <title>Genome analysis of the smallest free-living eukaryote Ostreococcus tauri unveils many unique features.</title>
        <authorList>
            <person name="Derelle E."/>
            <person name="Ferraz C."/>
            <person name="Rombauts S."/>
            <person name="Rouze P."/>
            <person name="Worden A.Z."/>
            <person name="Robbens S."/>
            <person name="Partensky F."/>
            <person name="Degroeve S."/>
            <person name="Echeynie S."/>
            <person name="Cooke R."/>
            <person name="Saeys Y."/>
            <person name="Wuyts J."/>
            <person name="Jabbari K."/>
            <person name="Bowler C."/>
            <person name="Panaud O."/>
            <person name="Piegu B."/>
            <person name="Ball S.G."/>
            <person name="Ral J.-P."/>
            <person name="Bouget F.-Y."/>
            <person name="Piganeau G."/>
            <person name="De Baets B."/>
            <person name="Picard A."/>
            <person name="Delseny M."/>
            <person name="Demaille J."/>
            <person name="Van de Peer Y."/>
            <person name="Moreau H."/>
        </authorList>
    </citation>
    <scope>NUCLEOTIDE SEQUENCE [LARGE SCALE GENOMIC DNA]</scope>
    <source>
        <strain evidence="12 14">OTTH0595</strain>
    </source>
</reference>
<evidence type="ECO:0000256" key="8">
    <source>
        <dbReference type="ARBA" id="ARBA00029556"/>
    </source>
</evidence>
<evidence type="ECO:0000313" key="14">
    <source>
        <dbReference type="Proteomes" id="UP000009170"/>
    </source>
</evidence>
<evidence type="ECO:0000256" key="9">
    <source>
        <dbReference type="PIRNR" id="PIRNR016089"/>
    </source>
</evidence>
<organism evidence="12 14">
    <name type="scientific">Ostreococcus tauri</name>
    <name type="common">Marine green alga</name>
    <dbReference type="NCBI Taxonomy" id="70448"/>
    <lineage>
        <taxon>Eukaryota</taxon>
        <taxon>Viridiplantae</taxon>
        <taxon>Chlorophyta</taxon>
        <taxon>Mamiellophyceae</taxon>
        <taxon>Mamiellales</taxon>
        <taxon>Bathycoccaceae</taxon>
        <taxon>Ostreococcus</taxon>
    </lineage>
</organism>
<evidence type="ECO:0000256" key="4">
    <source>
        <dbReference type="ARBA" id="ARBA00022824"/>
    </source>
</evidence>
<comment type="similarity">
    <text evidence="2 9">Belongs to the SPCS3 family.</text>
</comment>
<dbReference type="OrthoDB" id="498559at2759"/>
<accession>Q00WT5</accession>
<evidence type="ECO:0000256" key="3">
    <source>
        <dbReference type="ARBA" id="ARBA00022692"/>
    </source>
</evidence>
<dbReference type="InterPro" id="IPR007653">
    <property type="entry name" value="SPC3"/>
</dbReference>
<dbReference type="PANTHER" id="PTHR12804:SF0">
    <property type="entry name" value="SIGNAL PEPTIDASE COMPLEX SUBUNIT 3"/>
    <property type="match status" value="1"/>
</dbReference>
<gene>
    <name evidence="13" type="ORF">BE221DRAFT_205839</name>
    <name evidence="12" type="ORF">OT_ostta13g02350</name>
</gene>
<dbReference type="GO" id="GO:0005787">
    <property type="term" value="C:signal peptidase complex"/>
    <property type="evidence" value="ECO:0007669"/>
    <property type="project" value="UniProtKB-UniRule"/>
</dbReference>
<evidence type="ECO:0000256" key="11">
    <source>
        <dbReference type="SAM" id="SignalP"/>
    </source>
</evidence>
<dbReference type="Pfam" id="PF04573">
    <property type="entry name" value="SPC22"/>
    <property type="match status" value="1"/>
</dbReference>
<keyword evidence="6 9" id="KW-1133">Transmembrane helix</keyword>
<reference evidence="13" key="3">
    <citation type="submission" date="2017-04" db="EMBL/GenBank/DDBJ databases">
        <title>Population genomics of picophytoplankton unveils novel chromosome hypervariability.</title>
        <authorList>
            <consortium name="DOE Joint Genome Institute"/>
            <person name="Blanc-Mathieu R."/>
            <person name="Krasovec M."/>
            <person name="Hebrard M."/>
            <person name="Yau S."/>
            <person name="Desgranges E."/>
            <person name="Martin J."/>
            <person name="Schackwitz W."/>
            <person name="Kuo A."/>
            <person name="Salin G."/>
            <person name="Donnadieu C."/>
            <person name="Desdevises Y."/>
            <person name="Sanchez-Ferandin S."/>
            <person name="Moreau H."/>
            <person name="Rivals E."/>
            <person name="Grigoriev I.V."/>
            <person name="Grimsley N."/>
            <person name="Eyre-Walker A."/>
            <person name="Piganeau G."/>
        </authorList>
    </citation>
    <scope>NUCLEOTIDE SEQUENCE [LARGE SCALE GENOMIC DNA]</scope>
    <source>
        <strain evidence="13">RCC 1115</strain>
    </source>
</reference>
<comment type="subcellular location">
    <subcellularLocation>
        <location evidence="1">Endoplasmic reticulum membrane</location>
        <topology evidence="1">Single-pass type II membrane protein</topology>
    </subcellularLocation>
</comment>
<dbReference type="KEGG" id="ota:OT_ostta13g02350"/>
<dbReference type="RefSeq" id="XP_003082719.1">
    <property type="nucleotide sequence ID" value="XM_003082671.1"/>
</dbReference>
<evidence type="ECO:0000256" key="7">
    <source>
        <dbReference type="ARBA" id="ARBA00023136"/>
    </source>
</evidence>
<dbReference type="InParanoid" id="Q00WT5"/>
<keyword evidence="11" id="KW-0732">Signal</keyword>
<comment type="function">
    <text evidence="9">Essential component of the signal peptidase complex (SPC) which catalyzes the cleavage of N-terminal signal sequences from nascent proteins as they are translocated into the lumen of the endoplasmic reticulum. Essential for the SPC catalytic activity, possibly by stabilizing and positioning the active center of the complex close to the lumenal surface.</text>
</comment>
<dbReference type="GO" id="GO:0006465">
    <property type="term" value="P:signal peptide processing"/>
    <property type="evidence" value="ECO:0007669"/>
    <property type="project" value="UniProtKB-UniRule"/>
</dbReference>
<dbReference type="GeneID" id="9837520"/>
<keyword evidence="5 9" id="KW-0735">Signal-anchor</keyword>
<dbReference type="EMBL" id="CAID01000013">
    <property type="protein sequence ID" value="CAL56576.1"/>
    <property type="molecule type" value="Genomic_DNA"/>
</dbReference>
<dbReference type="Proteomes" id="UP000009170">
    <property type="component" value="Unassembled WGS sequence"/>
</dbReference>
<proteinExistence type="inferred from homology"/>
<evidence type="ECO:0000256" key="5">
    <source>
        <dbReference type="ARBA" id="ARBA00022968"/>
    </source>
</evidence>
<keyword evidence="14" id="KW-1185">Reference proteome</keyword>
<evidence type="ECO:0000256" key="10">
    <source>
        <dbReference type="SAM" id="MobiDB-lite"/>
    </source>
</evidence>
<protein>
    <recommendedName>
        <fullName evidence="8 9">Signal peptidase complex subunit 3</fullName>
    </recommendedName>
    <alternativeName>
        <fullName evidence="9">Microsomal signal peptidase 22 kDa subunit</fullName>
    </alternativeName>
</protein>
<accession>A0A1Y5IDR2</accession>
<reference evidence="12" key="2">
    <citation type="journal article" date="2014" name="BMC Genomics">
        <title>An improved genome of the model marine alga Ostreococcus tauri unfolds by assessing Illumina de novo assemblies.</title>
        <authorList>
            <person name="Blanc-Mathieu R."/>
            <person name="Verhelst B."/>
            <person name="Derelle E."/>
            <person name="Rombauts S."/>
            <person name="Bouget F.Y."/>
            <person name="Carre I."/>
            <person name="Chateau A."/>
            <person name="Eyre-Walker A."/>
            <person name="Grimsley N."/>
            <person name="Moreau H."/>
            <person name="Piegu B."/>
            <person name="Rivals E."/>
            <person name="Schackwitz W."/>
            <person name="Van de Peer Y."/>
            <person name="Piganeau G."/>
        </authorList>
    </citation>
    <scope>NUCLEOTIDE SEQUENCE</scope>
    <source>
        <strain evidence="12">RCC4221</strain>
    </source>
</reference>
<feature type="signal peptide" evidence="11">
    <location>
        <begin position="1"/>
        <end position="28"/>
    </location>
</feature>
<evidence type="ECO:0000256" key="6">
    <source>
        <dbReference type="ARBA" id="ARBA00022989"/>
    </source>
</evidence>
<dbReference type="FunCoup" id="Q00WT5">
    <property type="interactions" value="1353"/>
</dbReference>
<evidence type="ECO:0000313" key="12">
    <source>
        <dbReference type="EMBL" id="CAL56576.1"/>
    </source>
</evidence>
<dbReference type="PANTHER" id="PTHR12804">
    <property type="entry name" value="MICROSOMAL SIGNAL PEPTIDASE 23 KD SUBUNIT SPC22/23"/>
    <property type="match status" value="1"/>
</dbReference>
<dbReference type="EMBL" id="KZ155784">
    <property type="protein sequence ID" value="OUS46344.1"/>
    <property type="molecule type" value="Genomic_DNA"/>
</dbReference>
<dbReference type="STRING" id="70448.Q00WT5"/>
<dbReference type="Proteomes" id="UP000195557">
    <property type="component" value="Unassembled WGS sequence"/>
</dbReference>
<accession>A0A454XY14</accession>
<evidence type="ECO:0000256" key="2">
    <source>
        <dbReference type="ARBA" id="ARBA00009289"/>
    </source>
</evidence>
<keyword evidence="4 9" id="KW-0256">Endoplasmic reticulum</keyword>
<evidence type="ECO:0000256" key="1">
    <source>
        <dbReference type="ARBA" id="ARBA00004648"/>
    </source>
</evidence>
<sequence>MSAHNGWLRANALFSLAVVALSVIAACASFTDRFTQCQPRSSIPTLSEPKISIVSHDKIVRRKDGSDELHVTLDIDYDLSHCATWNTRAVHAQVTIGYETERRLSNEATVWDRTATTKQDMRVSGRFPGKYGVRTVDEGISGRAVELKLRWAVLPRSGKMWRGVQSVWNSTIPAMEEENPDLEPGQRRMIKQTRTPGMP</sequence>
<name>Q00WT5_OSTTA</name>
<dbReference type="PIRSF" id="PIRSF016089">
    <property type="entry name" value="SPC22"/>
    <property type="match status" value="1"/>
</dbReference>
<feature type="chain" id="PRO_5030174943" description="Signal peptidase complex subunit 3" evidence="11">
    <location>
        <begin position="29"/>
        <end position="199"/>
    </location>
</feature>